<name>A0A9J6GI41_HAELO</name>
<dbReference type="VEuPathDB" id="VectorBase:HLOH_044529"/>
<proteinExistence type="predicted"/>
<accession>A0A9J6GI41</accession>
<keyword evidence="2" id="KW-1185">Reference proteome</keyword>
<evidence type="ECO:0000313" key="1">
    <source>
        <dbReference type="EMBL" id="KAH9374553.1"/>
    </source>
</evidence>
<dbReference type="EMBL" id="JABSTR010000007">
    <property type="protein sequence ID" value="KAH9374553.1"/>
    <property type="molecule type" value="Genomic_DNA"/>
</dbReference>
<reference evidence="1 2" key="1">
    <citation type="journal article" date="2020" name="Cell">
        <title>Large-Scale Comparative Analyses of Tick Genomes Elucidate Their Genetic Diversity and Vector Capacities.</title>
        <authorList>
            <consortium name="Tick Genome and Microbiome Consortium (TIGMIC)"/>
            <person name="Jia N."/>
            <person name="Wang J."/>
            <person name="Shi W."/>
            <person name="Du L."/>
            <person name="Sun Y."/>
            <person name="Zhan W."/>
            <person name="Jiang J.F."/>
            <person name="Wang Q."/>
            <person name="Zhang B."/>
            <person name="Ji P."/>
            <person name="Bell-Sakyi L."/>
            <person name="Cui X.M."/>
            <person name="Yuan T.T."/>
            <person name="Jiang B.G."/>
            <person name="Yang W.F."/>
            <person name="Lam T.T."/>
            <person name="Chang Q.C."/>
            <person name="Ding S.J."/>
            <person name="Wang X.J."/>
            <person name="Zhu J.G."/>
            <person name="Ruan X.D."/>
            <person name="Zhao L."/>
            <person name="Wei J.T."/>
            <person name="Ye R.Z."/>
            <person name="Que T.C."/>
            <person name="Du C.H."/>
            <person name="Zhou Y.H."/>
            <person name="Cheng J.X."/>
            <person name="Dai P.F."/>
            <person name="Guo W.B."/>
            <person name="Han X.H."/>
            <person name="Huang E.J."/>
            <person name="Li L.F."/>
            <person name="Wei W."/>
            <person name="Gao Y.C."/>
            <person name="Liu J.Z."/>
            <person name="Shao H.Z."/>
            <person name="Wang X."/>
            <person name="Wang C.C."/>
            <person name="Yang T.C."/>
            <person name="Huo Q.B."/>
            <person name="Li W."/>
            <person name="Chen H.Y."/>
            <person name="Chen S.E."/>
            <person name="Zhou L.G."/>
            <person name="Ni X.B."/>
            <person name="Tian J.H."/>
            <person name="Sheng Y."/>
            <person name="Liu T."/>
            <person name="Pan Y.S."/>
            <person name="Xia L.Y."/>
            <person name="Li J."/>
            <person name="Zhao F."/>
            <person name="Cao W.C."/>
        </authorList>
    </citation>
    <scope>NUCLEOTIDE SEQUENCE [LARGE SCALE GENOMIC DNA]</scope>
    <source>
        <strain evidence="1">HaeL-2018</strain>
    </source>
</reference>
<gene>
    <name evidence="1" type="ORF">HPB48_016374</name>
</gene>
<comment type="caution">
    <text evidence="1">The sequence shown here is derived from an EMBL/GenBank/DDBJ whole genome shotgun (WGS) entry which is preliminary data.</text>
</comment>
<dbReference type="Proteomes" id="UP000821853">
    <property type="component" value="Chromosome 5"/>
</dbReference>
<organism evidence="1 2">
    <name type="scientific">Haemaphysalis longicornis</name>
    <name type="common">Bush tick</name>
    <dbReference type="NCBI Taxonomy" id="44386"/>
    <lineage>
        <taxon>Eukaryota</taxon>
        <taxon>Metazoa</taxon>
        <taxon>Ecdysozoa</taxon>
        <taxon>Arthropoda</taxon>
        <taxon>Chelicerata</taxon>
        <taxon>Arachnida</taxon>
        <taxon>Acari</taxon>
        <taxon>Parasitiformes</taxon>
        <taxon>Ixodida</taxon>
        <taxon>Ixodoidea</taxon>
        <taxon>Ixodidae</taxon>
        <taxon>Haemaphysalinae</taxon>
        <taxon>Haemaphysalis</taxon>
    </lineage>
</organism>
<dbReference type="AlphaFoldDB" id="A0A9J6GI41"/>
<dbReference type="OrthoDB" id="6769794at2759"/>
<evidence type="ECO:0000313" key="2">
    <source>
        <dbReference type="Proteomes" id="UP000821853"/>
    </source>
</evidence>
<protein>
    <submittedName>
        <fullName evidence="1">Uncharacterized protein</fullName>
    </submittedName>
</protein>
<sequence>MRLLDFRIQTPCESVPMFFEDMARLFKRADPAMAESKKFSYLMNGVKEQLFAGLVRNPPQTVQAFIKKATAI</sequence>